<dbReference type="Pfam" id="PF13614">
    <property type="entry name" value="AAA_31"/>
    <property type="match status" value="1"/>
</dbReference>
<evidence type="ECO:0000313" key="2">
    <source>
        <dbReference type="EMBL" id="GAG34262.1"/>
    </source>
</evidence>
<dbReference type="PANTHER" id="PTHR13696">
    <property type="entry name" value="P-LOOP CONTAINING NUCLEOSIDE TRIPHOSPHATE HYDROLASE"/>
    <property type="match status" value="1"/>
</dbReference>
<dbReference type="InterPro" id="IPR050678">
    <property type="entry name" value="DNA_Partitioning_ATPase"/>
</dbReference>
<evidence type="ECO:0000259" key="1">
    <source>
        <dbReference type="Pfam" id="PF13614"/>
    </source>
</evidence>
<dbReference type="Gene3D" id="3.40.50.300">
    <property type="entry name" value="P-loop containing nucleotide triphosphate hydrolases"/>
    <property type="match status" value="1"/>
</dbReference>
<dbReference type="SUPFAM" id="SSF52540">
    <property type="entry name" value="P-loop containing nucleoside triphosphate hydrolases"/>
    <property type="match status" value="1"/>
</dbReference>
<proteinExistence type="predicted"/>
<name>X0XFQ6_9ZZZZ</name>
<dbReference type="AlphaFoldDB" id="X0XFQ6"/>
<gene>
    <name evidence="2" type="ORF">S01H1_63275</name>
</gene>
<feature type="domain" description="AAA" evidence="1">
    <location>
        <begin position="2"/>
        <end position="55"/>
    </location>
</feature>
<comment type="caution">
    <text evidence="2">The sequence shown here is derived from an EMBL/GenBank/DDBJ whole genome shotgun (WGS) entry which is preliminary data.</text>
</comment>
<dbReference type="InterPro" id="IPR027417">
    <property type="entry name" value="P-loop_NTPase"/>
</dbReference>
<reference evidence="2" key="1">
    <citation type="journal article" date="2014" name="Front. Microbiol.">
        <title>High frequency of phylogenetically diverse reductive dehalogenase-homologous genes in deep subseafloor sedimentary metagenomes.</title>
        <authorList>
            <person name="Kawai M."/>
            <person name="Futagami T."/>
            <person name="Toyoda A."/>
            <person name="Takaki Y."/>
            <person name="Nishi S."/>
            <person name="Hori S."/>
            <person name="Arai W."/>
            <person name="Tsubouchi T."/>
            <person name="Morono Y."/>
            <person name="Uchiyama I."/>
            <person name="Ito T."/>
            <person name="Fujiyama A."/>
            <person name="Inagaki F."/>
            <person name="Takami H."/>
        </authorList>
    </citation>
    <scope>NUCLEOTIDE SEQUENCE</scope>
    <source>
        <strain evidence="2">Expedition CK06-06</strain>
    </source>
</reference>
<protein>
    <recommendedName>
        <fullName evidence="1">AAA domain-containing protein</fullName>
    </recommendedName>
</protein>
<dbReference type="PANTHER" id="PTHR13696:SF52">
    <property type="entry name" value="PARA FAMILY PROTEIN CT_582"/>
    <property type="match status" value="1"/>
</dbReference>
<dbReference type="EMBL" id="BARS01041625">
    <property type="protein sequence ID" value="GAG34262.1"/>
    <property type="molecule type" value="Genomic_DNA"/>
</dbReference>
<dbReference type="InterPro" id="IPR025669">
    <property type="entry name" value="AAA_dom"/>
</dbReference>
<accession>X0XFQ6</accession>
<organism evidence="2">
    <name type="scientific">marine sediment metagenome</name>
    <dbReference type="NCBI Taxonomy" id="412755"/>
    <lineage>
        <taxon>unclassified sequences</taxon>
        <taxon>metagenomes</taxon>
        <taxon>ecological metagenomes</taxon>
    </lineage>
</organism>
<dbReference type="CDD" id="cd02042">
    <property type="entry name" value="ParAB_family"/>
    <property type="match status" value="1"/>
</dbReference>
<sequence>MVAIANEKGGVGKSTTAVNIAAGLSLKLRHNRKIPGRVLLIDLDPQINALMSIEYGEHSTGSGAYI</sequence>